<dbReference type="OMA" id="RICENCE"/>
<accession>A0A1M2VBC6</accession>
<gene>
    <name evidence="2" type="ORF">TRAPUB_4405</name>
</gene>
<dbReference type="PANTHER" id="PTHR38167:SF1">
    <property type="entry name" value="C2H2-TYPE DOMAIN-CONTAINING PROTEIN"/>
    <property type="match status" value="1"/>
</dbReference>
<evidence type="ECO:0000313" key="2">
    <source>
        <dbReference type="EMBL" id="OJT04833.1"/>
    </source>
</evidence>
<feature type="region of interest" description="Disordered" evidence="1">
    <location>
        <begin position="32"/>
        <end position="89"/>
    </location>
</feature>
<dbReference type="STRING" id="154538.A0A1M2VBC6"/>
<dbReference type="AlphaFoldDB" id="A0A1M2VBC6"/>
<evidence type="ECO:0008006" key="4">
    <source>
        <dbReference type="Google" id="ProtNLM"/>
    </source>
</evidence>
<feature type="region of interest" description="Disordered" evidence="1">
    <location>
        <begin position="241"/>
        <end position="264"/>
    </location>
</feature>
<keyword evidence="3" id="KW-1185">Reference proteome</keyword>
<reference evidence="2 3" key="1">
    <citation type="submission" date="2016-10" db="EMBL/GenBank/DDBJ databases">
        <title>Genome sequence of the basidiomycete white-rot fungus Trametes pubescens.</title>
        <authorList>
            <person name="Makela M.R."/>
            <person name="Granchi Z."/>
            <person name="Peng M."/>
            <person name="De Vries R.P."/>
            <person name="Grigoriev I."/>
            <person name="Riley R."/>
            <person name="Hilden K."/>
        </authorList>
    </citation>
    <scope>NUCLEOTIDE SEQUENCE [LARGE SCALE GENOMIC DNA]</scope>
    <source>
        <strain evidence="2 3">FBCC735</strain>
    </source>
</reference>
<dbReference type="OrthoDB" id="5422613at2759"/>
<dbReference type="Proteomes" id="UP000184267">
    <property type="component" value="Unassembled WGS sequence"/>
</dbReference>
<sequence>MNARHTWFLGTRPRAIKGTRLLATGLVAESHQRYKGRPNYRKPLATPPPTLMSDPQDEPGVISISSDSDDGDVAPTAGPSNVNRGSAGLDEPHVLDDASRAQLHVAIASAPEDRVREAFAALVDSIPAITERVFGMLVAVPALPVAPWNAAPAANPGARARAEPMISRWRICENCEEEYDAGTVRRATECSYHEGELEPSEDDDSWIEWDENVHGPMDTEENRRQYPDQFTWSCCDRDGTQPGCVEGEHEPKEVQPRQKRPRWH</sequence>
<organism evidence="2 3">
    <name type="scientific">Trametes pubescens</name>
    <name type="common">White-rot fungus</name>
    <dbReference type="NCBI Taxonomy" id="154538"/>
    <lineage>
        <taxon>Eukaryota</taxon>
        <taxon>Fungi</taxon>
        <taxon>Dikarya</taxon>
        <taxon>Basidiomycota</taxon>
        <taxon>Agaricomycotina</taxon>
        <taxon>Agaricomycetes</taxon>
        <taxon>Polyporales</taxon>
        <taxon>Polyporaceae</taxon>
        <taxon>Trametes</taxon>
    </lineage>
</organism>
<comment type="caution">
    <text evidence="2">The sequence shown here is derived from an EMBL/GenBank/DDBJ whole genome shotgun (WGS) entry which is preliminary data.</text>
</comment>
<evidence type="ECO:0000313" key="3">
    <source>
        <dbReference type="Proteomes" id="UP000184267"/>
    </source>
</evidence>
<name>A0A1M2VBC6_TRAPU</name>
<proteinExistence type="predicted"/>
<evidence type="ECO:0000256" key="1">
    <source>
        <dbReference type="SAM" id="MobiDB-lite"/>
    </source>
</evidence>
<dbReference type="EMBL" id="MNAD01001516">
    <property type="protein sequence ID" value="OJT04833.1"/>
    <property type="molecule type" value="Genomic_DNA"/>
</dbReference>
<feature type="compositionally biased region" description="Basic and acidic residues" evidence="1">
    <location>
        <begin position="246"/>
        <end position="256"/>
    </location>
</feature>
<protein>
    <recommendedName>
        <fullName evidence="4">C2H2-type domain-containing protein</fullName>
    </recommendedName>
</protein>
<dbReference type="PANTHER" id="PTHR38167">
    <property type="entry name" value="C2H2-TYPE DOMAIN-CONTAINING PROTEIN"/>
    <property type="match status" value="1"/>
</dbReference>